<sequence length="336" mass="36730">MKLTVNVPVADGFTLSMSSSPRLDAVELVLIVAEAGLYGIFLVILIGALEALYERRRRGESCILLLSVSVCLFCSITSHLILDVAHVFDGFIRLQNAVNPPSGPSSATLFFEDLSNRKYVASSCFYVVTTCVGDAFMIYRLYIVWGRNFWIIIPPSVIQAGLSATGGVIQWLVAAKSDGSIFQTVGGWITAWFVLTFCTNLYCTVLIAYKVWQSKRSVTRLGRAQQSPVQRVVNALIQSAALYRQSNVQYVLAATNCPTVGIAFTMIAARTGRLGQGTDTESESRRTFRDAIAMRPVAIKITTSTQVDHPPASADYDASGKPESEFEEGESHSLDK</sequence>
<gene>
    <name evidence="1" type="ORF">NM688_g1591</name>
</gene>
<evidence type="ECO:0000313" key="1">
    <source>
        <dbReference type="EMBL" id="KAJ3557214.1"/>
    </source>
</evidence>
<evidence type="ECO:0000313" key="2">
    <source>
        <dbReference type="Proteomes" id="UP001148662"/>
    </source>
</evidence>
<reference evidence="1" key="1">
    <citation type="submission" date="2022-07" db="EMBL/GenBank/DDBJ databases">
        <title>Genome Sequence of Phlebia brevispora.</title>
        <authorList>
            <person name="Buettner E."/>
        </authorList>
    </citation>
    <scope>NUCLEOTIDE SEQUENCE</scope>
    <source>
        <strain evidence="1">MPL23</strain>
    </source>
</reference>
<dbReference type="EMBL" id="JANHOG010000176">
    <property type="protein sequence ID" value="KAJ3557214.1"/>
    <property type="molecule type" value="Genomic_DNA"/>
</dbReference>
<keyword evidence="2" id="KW-1185">Reference proteome</keyword>
<organism evidence="1 2">
    <name type="scientific">Phlebia brevispora</name>
    <dbReference type="NCBI Taxonomy" id="194682"/>
    <lineage>
        <taxon>Eukaryota</taxon>
        <taxon>Fungi</taxon>
        <taxon>Dikarya</taxon>
        <taxon>Basidiomycota</taxon>
        <taxon>Agaricomycotina</taxon>
        <taxon>Agaricomycetes</taxon>
        <taxon>Polyporales</taxon>
        <taxon>Meruliaceae</taxon>
        <taxon>Phlebia</taxon>
    </lineage>
</organism>
<dbReference type="Proteomes" id="UP001148662">
    <property type="component" value="Unassembled WGS sequence"/>
</dbReference>
<name>A0ACC1TB62_9APHY</name>
<comment type="caution">
    <text evidence="1">The sequence shown here is derived from an EMBL/GenBank/DDBJ whole genome shotgun (WGS) entry which is preliminary data.</text>
</comment>
<protein>
    <submittedName>
        <fullName evidence="1">Uncharacterized protein</fullName>
    </submittedName>
</protein>
<proteinExistence type="predicted"/>
<accession>A0ACC1TB62</accession>